<reference evidence="9 10" key="1">
    <citation type="journal article" date="2024" name="G3 (Bethesda)">
        <title>Genome assembly of Hibiscus sabdariffa L. provides insights into metabolisms of medicinal natural products.</title>
        <authorList>
            <person name="Kim T."/>
        </authorList>
    </citation>
    <scope>NUCLEOTIDE SEQUENCE [LARGE SCALE GENOMIC DNA]</scope>
    <source>
        <strain evidence="9">TK-2024</strain>
        <tissue evidence="9">Old leaves</tissue>
    </source>
</reference>
<evidence type="ECO:0000313" key="10">
    <source>
        <dbReference type="Proteomes" id="UP001396334"/>
    </source>
</evidence>
<accession>A0ABR2TXC4</accession>
<evidence type="ECO:0000256" key="1">
    <source>
        <dbReference type="ARBA" id="ARBA00004141"/>
    </source>
</evidence>
<feature type="transmembrane region" description="Helical" evidence="7">
    <location>
        <begin position="281"/>
        <end position="302"/>
    </location>
</feature>
<keyword evidence="4 7" id="KW-0812">Transmembrane</keyword>
<organism evidence="9 10">
    <name type="scientific">Hibiscus sabdariffa</name>
    <name type="common">roselle</name>
    <dbReference type="NCBI Taxonomy" id="183260"/>
    <lineage>
        <taxon>Eukaryota</taxon>
        <taxon>Viridiplantae</taxon>
        <taxon>Streptophyta</taxon>
        <taxon>Embryophyta</taxon>
        <taxon>Tracheophyta</taxon>
        <taxon>Spermatophyta</taxon>
        <taxon>Magnoliopsida</taxon>
        <taxon>eudicotyledons</taxon>
        <taxon>Gunneridae</taxon>
        <taxon>Pentapetalae</taxon>
        <taxon>rosids</taxon>
        <taxon>malvids</taxon>
        <taxon>Malvales</taxon>
        <taxon>Malvaceae</taxon>
        <taxon>Malvoideae</taxon>
        <taxon>Hibiscus</taxon>
    </lineage>
</organism>
<comment type="subcellular location">
    <subcellularLocation>
        <location evidence="1">Membrane</location>
        <topology evidence="1">Multi-pass membrane protein</topology>
    </subcellularLocation>
</comment>
<dbReference type="PROSITE" id="PS50850">
    <property type="entry name" value="MFS"/>
    <property type="match status" value="1"/>
</dbReference>
<dbReference type="InterPro" id="IPR036259">
    <property type="entry name" value="MFS_trans_sf"/>
</dbReference>
<protein>
    <recommendedName>
        <fullName evidence="8">Major facilitator superfamily (MFS) profile domain-containing protein</fullName>
    </recommendedName>
</protein>
<dbReference type="InterPro" id="IPR050549">
    <property type="entry name" value="MFS_Trehalose_Transporter"/>
</dbReference>
<dbReference type="Gene3D" id="1.20.1250.20">
    <property type="entry name" value="MFS general substrate transporter like domains"/>
    <property type="match status" value="3"/>
</dbReference>
<feature type="transmembrane region" description="Helical" evidence="7">
    <location>
        <begin position="84"/>
        <end position="107"/>
    </location>
</feature>
<evidence type="ECO:0000256" key="2">
    <source>
        <dbReference type="ARBA" id="ARBA00010992"/>
    </source>
</evidence>
<dbReference type="EMBL" id="JBBPBN010000004">
    <property type="protein sequence ID" value="KAK9041961.1"/>
    <property type="molecule type" value="Genomic_DNA"/>
</dbReference>
<evidence type="ECO:0000256" key="6">
    <source>
        <dbReference type="ARBA" id="ARBA00023136"/>
    </source>
</evidence>
<keyword evidence="10" id="KW-1185">Reference proteome</keyword>
<keyword evidence="5 7" id="KW-1133">Transmembrane helix</keyword>
<evidence type="ECO:0000313" key="9">
    <source>
        <dbReference type="EMBL" id="KAK9041961.1"/>
    </source>
</evidence>
<sequence>MCYRIYSAYSVCNHGGPGSFSCSGAIASGRTADMVGRKGTMWFLNLFYIVGWLAIAFAKVPWLLDVPVYLAEITPKNLRVGPFISWRILALIGIIPGLVQLPLLFFIPESPRWLVKVGRETEFETALRSLRGKRANVFEEANSIKIGIGIMVLQHSGGVYGYTYYSGVIFVSAGLSEYVGLCTLAAVEVSSGGICLGSFLTGTSFLLQDHDMWSKRTPILALISIWVYMGSYQVGMAVIPWIIVAEIFPINIKGAAGSMASLIANICNWIVTYNFNFLFQWSSAGTFFMFSAICGLSVVFIAKLVPETKGRTLEEIHASLTSSSPW</sequence>
<dbReference type="SUPFAM" id="SSF103473">
    <property type="entry name" value="MFS general substrate transporter"/>
    <property type="match status" value="1"/>
</dbReference>
<dbReference type="InterPro" id="IPR020846">
    <property type="entry name" value="MFS_dom"/>
</dbReference>
<keyword evidence="3" id="KW-0762">Sugar transport</keyword>
<evidence type="ECO:0000259" key="8">
    <source>
        <dbReference type="PROSITE" id="PS50850"/>
    </source>
</evidence>
<dbReference type="PANTHER" id="PTHR48021:SF90">
    <property type="entry name" value="SUGAR TRANSPORTER ERD6-LIKE 5 ISOFORM X1"/>
    <property type="match status" value="1"/>
</dbReference>
<gene>
    <name evidence="9" type="ORF">V6N11_017047</name>
</gene>
<evidence type="ECO:0000256" key="4">
    <source>
        <dbReference type="ARBA" id="ARBA00022692"/>
    </source>
</evidence>
<feature type="transmembrane region" description="Helical" evidence="7">
    <location>
        <begin position="178"/>
        <end position="199"/>
    </location>
</feature>
<evidence type="ECO:0000256" key="3">
    <source>
        <dbReference type="ARBA" id="ARBA00022597"/>
    </source>
</evidence>
<dbReference type="Pfam" id="PF00083">
    <property type="entry name" value="Sugar_tr"/>
    <property type="match status" value="2"/>
</dbReference>
<comment type="caution">
    <text evidence="9">The sequence shown here is derived from an EMBL/GenBank/DDBJ whole genome shotgun (WGS) entry which is preliminary data.</text>
</comment>
<evidence type="ECO:0000256" key="5">
    <source>
        <dbReference type="ARBA" id="ARBA00022989"/>
    </source>
</evidence>
<keyword evidence="6 7" id="KW-0472">Membrane</keyword>
<evidence type="ECO:0000256" key="7">
    <source>
        <dbReference type="SAM" id="Phobius"/>
    </source>
</evidence>
<feature type="transmembrane region" description="Helical" evidence="7">
    <location>
        <begin position="42"/>
        <end position="64"/>
    </location>
</feature>
<dbReference type="PANTHER" id="PTHR48021">
    <property type="match status" value="1"/>
</dbReference>
<dbReference type="PROSITE" id="PS51257">
    <property type="entry name" value="PROKAR_LIPOPROTEIN"/>
    <property type="match status" value="1"/>
</dbReference>
<proteinExistence type="inferred from homology"/>
<comment type="similarity">
    <text evidence="2">Belongs to the major facilitator superfamily. Sugar transporter (TC 2.A.1.1) family.</text>
</comment>
<dbReference type="Proteomes" id="UP001396334">
    <property type="component" value="Unassembled WGS sequence"/>
</dbReference>
<dbReference type="InterPro" id="IPR005828">
    <property type="entry name" value="MFS_sugar_transport-like"/>
</dbReference>
<feature type="domain" description="Major facilitator superfamily (MFS) profile" evidence="8">
    <location>
        <begin position="1"/>
        <end position="309"/>
    </location>
</feature>
<keyword evidence="3" id="KW-0813">Transport</keyword>
<name>A0ABR2TXC4_9ROSI</name>
<feature type="transmembrane region" description="Helical" evidence="7">
    <location>
        <begin position="219"/>
        <end position="243"/>
    </location>
</feature>